<dbReference type="PANTHER" id="PTHR30349:SF82">
    <property type="entry name" value="INTEGRASE_RECOMBINASE YOEC-RELATED"/>
    <property type="match status" value="1"/>
</dbReference>
<name>A0ABU3TCJ3_9BACT</name>
<accession>A0ABU3TCJ3</accession>
<proteinExistence type="predicted"/>
<dbReference type="InterPro" id="IPR011010">
    <property type="entry name" value="DNA_brk_join_enz"/>
</dbReference>
<evidence type="ECO:0000313" key="3">
    <source>
        <dbReference type="EMBL" id="MDU0369097.1"/>
    </source>
</evidence>
<dbReference type="Pfam" id="PF00589">
    <property type="entry name" value="Phage_integrase"/>
    <property type="match status" value="1"/>
</dbReference>
<dbReference type="Proteomes" id="UP001250698">
    <property type="component" value="Unassembled WGS sequence"/>
</dbReference>
<dbReference type="PROSITE" id="PS51898">
    <property type="entry name" value="TYR_RECOMBINASE"/>
    <property type="match status" value="1"/>
</dbReference>
<dbReference type="Gene3D" id="1.10.443.10">
    <property type="entry name" value="Intergrase catalytic core"/>
    <property type="match status" value="1"/>
</dbReference>
<evidence type="ECO:0000256" key="1">
    <source>
        <dbReference type="ARBA" id="ARBA00023172"/>
    </source>
</evidence>
<dbReference type="RefSeq" id="WP_315996611.1">
    <property type="nucleotide sequence ID" value="NZ_JAWDJT010000001.1"/>
</dbReference>
<organism evidence="3 4">
    <name type="scientific">Hymenobacter endophyticus</name>
    <dbReference type="NCBI Taxonomy" id="3076335"/>
    <lineage>
        <taxon>Bacteria</taxon>
        <taxon>Pseudomonadati</taxon>
        <taxon>Bacteroidota</taxon>
        <taxon>Cytophagia</taxon>
        <taxon>Cytophagales</taxon>
        <taxon>Hymenobacteraceae</taxon>
        <taxon>Hymenobacter</taxon>
    </lineage>
</organism>
<dbReference type="SUPFAM" id="SSF56349">
    <property type="entry name" value="DNA breaking-rejoining enzymes"/>
    <property type="match status" value="1"/>
</dbReference>
<dbReference type="InterPro" id="IPR013762">
    <property type="entry name" value="Integrase-like_cat_sf"/>
</dbReference>
<reference evidence="3 4" key="1">
    <citation type="submission" date="2023-10" db="EMBL/GenBank/DDBJ databases">
        <title>Hymenobacter endophyticus sp. nov., an isolate from the leaf tissues of wheat.</title>
        <authorList>
            <person name="Dai Y."/>
        </authorList>
    </citation>
    <scope>NUCLEOTIDE SEQUENCE [LARGE SCALE GENOMIC DNA]</scope>
    <source>
        <strain evidence="3 4">ZK17L-C2</strain>
    </source>
</reference>
<keyword evidence="1" id="KW-0233">DNA recombination</keyword>
<keyword evidence="4" id="KW-1185">Reference proteome</keyword>
<feature type="domain" description="Tyr recombinase" evidence="2">
    <location>
        <begin position="14"/>
        <end position="206"/>
    </location>
</feature>
<evidence type="ECO:0000313" key="4">
    <source>
        <dbReference type="Proteomes" id="UP001250698"/>
    </source>
</evidence>
<dbReference type="EMBL" id="JAWDJT010000001">
    <property type="protein sequence ID" value="MDU0369097.1"/>
    <property type="molecule type" value="Genomic_DNA"/>
</dbReference>
<comment type="caution">
    <text evidence="3">The sequence shown here is derived from an EMBL/GenBank/DDBJ whole genome shotgun (WGS) entry which is preliminary data.</text>
</comment>
<sequence length="208" mass="23591">MKHIDHMAVRDLKTETAPLAWSDFESLMSKLTYTAQVGGETSLYRMLLFAAVTTYGGLRAGDVLKLKWVDILDKKCITIKEGKTGKVREIALNTNLLCIIQLSYQLAIPSSNDHYIIPSASSYGRNPLSLQYMNRWLKSIFKRFGITTQNGSTHTFRKTFGRRVFEINNRSEEALITLSQVFNHSSIAITRAYIGLKKEKIADVYMSL</sequence>
<evidence type="ECO:0000259" key="2">
    <source>
        <dbReference type="PROSITE" id="PS51898"/>
    </source>
</evidence>
<dbReference type="InterPro" id="IPR050090">
    <property type="entry name" value="Tyrosine_recombinase_XerCD"/>
</dbReference>
<dbReference type="InterPro" id="IPR002104">
    <property type="entry name" value="Integrase_catalytic"/>
</dbReference>
<protein>
    <submittedName>
        <fullName evidence="3">Tyrosine-type recombinase/integrase</fullName>
    </submittedName>
</protein>
<dbReference type="PANTHER" id="PTHR30349">
    <property type="entry name" value="PHAGE INTEGRASE-RELATED"/>
    <property type="match status" value="1"/>
</dbReference>
<gene>
    <name evidence="3" type="ORF">ROI90_01720</name>
</gene>